<dbReference type="GO" id="GO:0000993">
    <property type="term" value="F:RNA polymerase II complex binding"/>
    <property type="evidence" value="ECO:0007669"/>
    <property type="project" value="InterPro"/>
</dbReference>
<dbReference type="Pfam" id="PF04818">
    <property type="entry name" value="CID"/>
    <property type="match status" value="1"/>
</dbReference>
<feature type="domain" description="C2H2-type" evidence="4">
    <location>
        <begin position="939"/>
        <end position="966"/>
    </location>
</feature>
<dbReference type="InterPro" id="IPR045154">
    <property type="entry name" value="PCF11-like"/>
</dbReference>
<dbReference type="Gene3D" id="1.25.40.90">
    <property type="match status" value="1"/>
</dbReference>
<evidence type="ECO:0000313" key="6">
    <source>
        <dbReference type="EMBL" id="KAF3441717.1"/>
    </source>
</evidence>
<dbReference type="Proteomes" id="UP000796880">
    <property type="component" value="Unassembled WGS sequence"/>
</dbReference>
<comment type="caution">
    <text evidence="6">The sequence shown here is derived from an EMBL/GenBank/DDBJ whole genome shotgun (WGS) entry which is preliminary data.</text>
</comment>
<evidence type="ECO:0000256" key="1">
    <source>
        <dbReference type="ARBA" id="ARBA00022664"/>
    </source>
</evidence>
<dbReference type="InterPro" id="IPR013087">
    <property type="entry name" value="Znf_C2H2_type"/>
</dbReference>
<proteinExistence type="predicted"/>
<dbReference type="AlphaFoldDB" id="A0A8K0GUF5"/>
<reference evidence="6" key="1">
    <citation type="submission" date="2020-03" db="EMBL/GenBank/DDBJ databases">
        <title>A high-quality chromosome-level genome assembly of a woody plant with both climbing and erect habits, Rhamnella rubrinervis.</title>
        <authorList>
            <person name="Lu Z."/>
            <person name="Yang Y."/>
            <person name="Zhu X."/>
            <person name="Sun Y."/>
        </authorList>
    </citation>
    <scope>NUCLEOTIDE SEQUENCE</scope>
    <source>
        <strain evidence="6">BYM</strain>
        <tissue evidence="6">Leaf</tissue>
    </source>
</reference>
<dbReference type="SUPFAM" id="SSF48464">
    <property type="entry name" value="ENTH/VHS domain"/>
    <property type="match status" value="1"/>
</dbReference>
<accession>A0A8K0GUF5</accession>
<dbReference type="GO" id="GO:0003729">
    <property type="term" value="F:mRNA binding"/>
    <property type="evidence" value="ECO:0007669"/>
    <property type="project" value="InterPro"/>
</dbReference>
<dbReference type="PANTHER" id="PTHR15921">
    <property type="entry name" value="PRE-MRNA CLEAVAGE COMPLEX II"/>
    <property type="match status" value="1"/>
</dbReference>
<dbReference type="PROSITE" id="PS51391">
    <property type="entry name" value="CID"/>
    <property type="match status" value="1"/>
</dbReference>
<keyword evidence="7" id="KW-1185">Reference proteome</keyword>
<evidence type="ECO:0000256" key="2">
    <source>
        <dbReference type="PROSITE-ProRule" id="PRU00042"/>
    </source>
</evidence>
<keyword evidence="2" id="KW-0862">Zinc</keyword>
<keyword evidence="1" id="KW-0507">mRNA processing</keyword>
<dbReference type="GO" id="GO:0008270">
    <property type="term" value="F:zinc ion binding"/>
    <property type="evidence" value="ECO:0007669"/>
    <property type="project" value="UniProtKB-KW"/>
</dbReference>
<protein>
    <submittedName>
        <fullName evidence="6">Uncharacterized protein</fullName>
    </submittedName>
</protein>
<dbReference type="GO" id="GO:0006369">
    <property type="term" value="P:termination of RNA polymerase II transcription"/>
    <property type="evidence" value="ECO:0007669"/>
    <property type="project" value="InterPro"/>
</dbReference>
<dbReference type="FunFam" id="1.25.40.90:FF:000023">
    <property type="entry name" value="polyadenylation and cleavage factor homolog 4"/>
    <property type="match status" value="1"/>
</dbReference>
<evidence type="ECO:0000259" key="4">
    <source>
        <dbReference type="PROSITE" id="PS50157"/>
    </source>
</evidence>
<feature type="domain" description="CID" evidence="5">
    <location>
        <begin position="75"/>
        <end position="203"/>
    </location>
</feature>
<feature type="compositionally biased region" description="Low complexity" evidence="3">
    <location>
        <begin position="557"/>
        <end position="571"/>
    </location>
</feature>
<dbReference type="PROSITE" id="PS50157">
    <property type="entry name" value="ZINC_FINGER_C2H2_2"/>
    <property type="match status" value="1"/>
</dbReference>
<dbReference type="GO" id="GO:0005737">
    <property type="term" value="C:cytoplasm"/>
    <property type="evidence" value="ECO:0007669"/>
    <property type="project" value="TreeGrafter"/>
</dbReference>
<keyword evidence="2" id="KW-0479">Metal-binding</keyword>
<dbReference type="SMART" id="SM00582">
    <property type="entry name" value="RPR"/>
    <property type="match status" value="1"/>
</dbReference>
<organism evidence="6 7">
    <name type="scientific">Rhamnella rubrinervis</name>
    <dbReference type="NCBI Taxonomy" id="2594499"/>
    <lineage>
        <taxon>Eukaryota</taxon>
        <taxon>Viridiplantae</taxon>
        <taxon>Streptophyta</taxon>
        <taxon>Embryophyta</taxon>
        <taxon>Tracheophyta</taxon>
        <taxon>Spermatophyta</taxon>
        <taxon>Magnoliopsida</taxon>
        <taxon>eudicotyledons</taxon>
        <taxon>Gunneridae</taxon>
        <taxon>Pentapetalae</taxon>
        <taxon>rosids</taxon>
        <taxon>fabids</taxon>
        <taxon>Rosales</taxon>
        <taxon>Rhamnaceae</taxon>
        <taxon>rhamnoid group</taxon>
        <taxon>Rhamneae</taxon>
        <taxon>Rhamnella</taxon>
    </lineage>
</organism>
<evidence type="ECO:0000259" key="5">
    <source>
        <dbReference type="PROSITE" id="PS51391"/>
    </source>
</evidence>
<dbReference type="InterPro" id="IPR008942">
    <property type="entry name" value="ENTH_VHS"/>
</dbReference>
<dbReference type="InterPro" id="IPR057242">
    <property type="entry name" value="PCFS4-like"/>
</dbReference>
<feature type="region of interest" description="Disordered" evidence="3">
    <location>
        <begin position="550"/>
        <end position="601"/>
    </location>
</feature>
<sequence>MEMESSRRPFDRSREPGLKKPRLTEEPERGPNPNGRPFAQRPTANNPVSSRLRMNDRDAESNDSARGGYHPQPPHHQELVSQYKTALAELTFNSKPIITNLTIIAGENLHAAKPIAATICNNIIEVPSDQKLPSLYLLDSIVKNIGREYIKNFAPRLPEVFCKAYRQVDPSVHASMRHLFGTWKGVFPPQSLQMIEKELGFTPAVNGLSTGAATSRPDSQSNRPLHSIHVNPKYLERQRLQQPSKAKGLSNDISGPMVNSIEDAERLDRSTSISTGRSWVDSSIKVHNMQRSYGESVSERIHEKDIGAEYGDCDYSSDLSRNSGLGVGRTGVRATEQGHEKPWYGGGSCVAEPISSQRNGFPKYSAPKTANADTHLRAAQSVVSKSSSGISNSWKHSEEEEFMWDDGNSRLTNHGASAITSNSKTELWTSDDLEKSGLEDHIQKPQNIHEFVSTIDRVDQRDVHRMSSPWSLQESHSMDGLTHSGAPTINTDQSDGYAATLGGLSTSGSSSLARMIGRPQMASSHVGGSSFGFLTNAVSGSIGVAAQHRFPSLGAGSPSRQSSMSQRSPSPTLTVHHSHLTEQDHAKTQSLNRPDSKVSQYSGKLNIGLHNQHSKESLPIRPPNVRLCNKAKLQSQDVQVSSLSMPMVQPRRHLPIPQKLEDSTESDALGQKLPLAHVSNFVSPSAVGNSAPESASALAVETAGISKRSSLLAAVMKSGILSNNPSTSSLPNLSFRDLGQLSSEPVLRPPLQVGLPPAQFTSSVSEVASASSLDHTSHDNSSTHPKTSQKKVGQPLLQPGLPPSSSLMDDESEDASNVVNNVANPISNLLSTLVAKGLISASKTESPTVVAPKIPTELQNKSPRNTKTSPVPVSIVSDSTVSSIMDDASFSEATTKSNVSLPQATNLEIENLIGFEFKPDVIREFHPSVVSELFNDFAHQCSICGLQLKLQERLNRHLEWHDLKKHEADGSIKTSRRWYSDSTDWVAGKLGLPLVYESAKSSGKPCKTMDEGEAMVPADESQCACVLCGEIFEDFYCQERSEWMFKGATHMIIPSGAGEVGSKSETFAKGPIVHATCILETPLHDLGLVNIKTVRFFILD</sequence>
<dbReference type="EMBL" id="VOIH02000007">
    <property type="protein sequence ID" value="KAF3441717.1"/>
    <property type="molecule type" value="Genomic_DNA"/>
</dbReference>
<gene>
    <name evidence="6" type="ORF">FNV43_RR15632</name>
</gene>
<dbReference type="InterPro" id="IPR047415">
    <property type="entry name" value="Pcf11_CID"/>
</dbReference>
<dbReference type="Pfam" id="PF23228">
    <property type="entry name" value="zf_PCFS4"/>
    <property type="match status" value="1"/>
</dbReference>
<name>A0A8K0GUF5_9ROSA</name>
<feature type="compositionally biased region" description="Basic and acidic residues" evidence="3">
    <location>
        <begin position="1"/>
        <end position="29"/>
    </location>
</feature>
<dbReference type="InterPro" id="IPR006569">
    <property type="entry name" value="CID_dom"/>
</dbReference>
<dbReference type="GO" id="GO:0031124">
    <property type="term" value="P:mRNA 3'-end processing"/>
    <property type="evidence" value="ECO:0007669"/>
    <property type="project" value="InterPro"/>
</dbReference>
<dbReference type="OrthoDB" id="2129491at2759"/>
<feature type="region of interest" description="Disordered" evidence="3">
    <location>
        <begin position="766"/>
        <end position="815"/>
    </location>
</feature>
<feature type="region of interest" description="Disordered" evidence="3">
    <location>
        <begin position="1"/>
        <end position="76"/>
    </location>
</feature>
<dbReference type="CDD" id="cd16982">
    <property type="entry name" value="CID_Pcf11"/>
    <property type="match status" value="1"/>
</dbReference>
<dbReference type="PANTHER" id="PTHR15921:SF3">
    <property type="entry name" value="PRE-MRNA CLEAVAGE COMPLEX 2 PROTEIN PCF11"/>
    <property type="match status" value="1"/>
</dbReference>
<evidence type="ECO:0000313" key="7">
    <source>
        <dbReference type="Proteomes" id="UP000796880"/>
    </source>
</evidence>
<feature type="compositionally biased region" description="Polar residues" evidence="3">
    <location>
        <begin position="588"/>
        <end position="601"/>
    </location>
</feature>
<dbReference type="GO" id="GO:0005849">
    <property type="term" value="C:mRNA cleavage factor complex"/>
    <property type="evidence" value="ECO:0007669"/>
    <property type="project" value="TreeGrafter"/>
</dbReference>
<feature type="compositionally biased region" description="Low complexity" evidence="3">
    <location>
        <begin position="793"/>
        <end position="807"/>
    </location>
</feature>
<dbReference type="PROSITE" id="PS00028">
    <property type="entry name" value="ZINC_FINGER_C2H2_1"/>
    <property type="match status" value="1"/>
</dbReference>
<evidence type="ECO:0000256" key="3">
    <source>
        <dbReference type="SAM" id="MobiDB-lite"/>
    </source>
</evidence>
<keyword evidence="2" id="KW-0863">Zinc-finger</keyword>